<accession>A0A450S621</accession>
<proteinExistence type="predicted"/>
<protein>
    <submittedName>
        <fullName evidence="2">Uncharacterized protein</fullName>
    </submittedName>
</protein>
<keyword evidence="1" id="KW-0812">Transmembrane</keyword>
<keyword evidence="1" id="KW-1133">Transmembrane helix</keyword>
<gene>
    <name evidence="2" type="ORF">BECKFW1821B_GA0114236_100235</name>
</gene>
<name>A0A450S621_9GAMM</name>
<reference evidence="2" key="1">
    <citation type="submission" date="2019-02" db="EMBL/GenBank/DDBJ databases">
        <authorList>
            <person name="Gruber-Vodicka R. H."/>
            <person name="Seah K. B. B."/>
        </authorList>
    </citation>
    <scope>NUCLEOTIDE SEQUENCE</scope>
    <source>
        <strain evidence="2">BECK_BZ106</strain>
    </source>
</reference>
<dbReference type="EMBL" id="CAADFD010000002">
    <property type="protein sequence ID" value="VFJ47329.1"/>
    <property type="molecule type" value="Genomic_DNA"/>
</dbReference>
<dbReference type="AlphaFoldDB" id="A0A450S621"/>
<keyword evidence="1" id="KW-0472">Membrane</keyword>
<evidence type="ECO:0000313" key="2">
    <source>
        <dbReference type="EMBL" id="VFJ47329.1"/>
    </source>
</evidence>
<sequence length="68" mass="8315">MDRKEISEAVDWLGFGLFIWFTMNLWADYVSLFETRFILKRCADSHSILLPFWLVPWMYWPHISSMRL</sequence>
<organism evidence="2">
    <name type="scientific">Candidatus Kentrum sp. FW</name>
    <dbReference type="NCBI Taxonomy" id="2126338"/>
    <lineage>
        <taxon>Bacteria</taxon>
        <taxon>Pseudomonadati</taxon>
        <taxon>Pseudomonadota</taxon>
        <taxon>Gammaproteobacteria</taxon>
        <taxon>Candidatus Kentrum</taxon>
    </lineage>
</organism>
<feature type="transmembrane region" description="Helical" evidence="1">
    <location>
        <begin position="12"/>
        <end position="30"/>
    </location>
</feature>
<evidence type="ECO:0000256" key="1">
    <source>
        <dbReference type="SAM" id="Phobius"/>
    </source>
</evidence>